<dbReference type="Proteomes" id="UP000075349">
    <property type="component" value="Unassembled WGS sequence"/>
</dbReference>
<gene>
    <name evidence="1" type="ORF">AUQ44_14520</name>
</gene>
<protein>
    <submittedName>
        <fullName evidence="1">Uncharacterized protein</fullName>
    </submittedName>
</protein>
<proteinExistence type="predicted"/>
<dbReference type="EMBL" id="LOMK01000001">
    <property type="protein sequence ID" value="KYN26294.1"/>
    <property type="molecule type" value="Genomic_DNA"/>
</dbReference>
<sequence length="176" mass="21039">MPLNQSKLAHDLPIHSHFAIHYHHWTLRVKAECSVMFELIYREQVQYQGKLELMNNGELLDISQVQWKFPHRPDRIEQWCQLHHADKLSLNMNYFFHDQALVIEYLARNSIPTRLDIRHEIVPLDSVENDKPSHSEKLDWQRCRHGLPSESIRHSIKPDLFREAFSATQWIVLDKM</sequence>
<reference evidence="2" key="1">
    <citation type="submission" date="2015-12" db="EMBL/GenBank/DDBJ databases">
        <authorList>
            <person name="Tarr C.L."/>
            <person name="Gladney L.M."/>
        </authorList>
    </citation>
    <scope>NUCLEOTIDE SEQUENCE [LARGE SCALE GENOMIC DNA]</scope>
    <source>
        <strain evidence="2">2756-81</strain>
    </source>
</reference>
<evidence type="ECO:0000313" key="2">
    <source>
        <dbReference type="Proteomes" id="UP000075349"/>
    </source>
</evidence>
<accession>A0A151JKC9</accession>
<evidence type="ECO:0000313" key="1">
    <source>
        <dbReference type="EMBL" id="KYN26294.1"/>
    </source>
</evidence>
<organism evidence="1 2">
    <name type="scientific">Vibrio cidicii</name>
    <dbReference type="NCBI Taxonomy" id="1763883"/>
    <lineage>
        <taxon>Bacteria</taxon>
        <taxon>Pseudomonadati</taxon>
        <taxon>Pseudomonadota</taxon>
        <taxon>Gammaproteobacteria</taxon>
        <taxon>Vibrionales</taxon>
        <taxon>Vibrionaceae</taxon>
        <taxon>Vibrio</taxon>
    </lineage>
</organism>
<name>A0A151JKC9_9VIBR</name>
<dbReference type="AlphaFoldDB" id="A0A151JKC9"/>
<comment type="caution">
    <text evidence="1">The sequence shown here is derived from an EMBL/GenBank/DDBJ whole genome shotgun (WGS) entry which is preliminary data.</text>
</comment>